<feature type="compositionally biased region" description="Low complexity" evidence="2">
    <location>
        <begin position="92"/>
        <end position="102"/>
    </location>
</feature>
<evidence type="ECO:0000259" key="5">
    <source>
        <dbReference type="Pfam" id="PF04253"/>
    </source>
</evidence>
<keyword evidence="3" id="KW-0472">Membrane</keyword>
<evidence type="ECO:0000256" key="2">
    <source>
        <dbReference type="SAM" id="MobiDB-lite"/>
    </source>
</evidence>
<evidence type="ECO:0000259" key="4">
    <source>
        <dbReference type="Pfam" id="PF02225"/>
    </source>
</evidence>
<name>A0A167ZIE9_9EURO</name>
<dbReference type="InterPro" id="IPR039373">
    <property type="entry name" value="Peptidase_M28B"/>
</dbReference>
<feature type="region of interest" description="Disordered" evidence="2">
    <location>
        <begin position="1"/>
        <end position="138"/>
    </location>
</feature>
<feature type="compositionally biased region" description="Basic and acidic residues" evidence="2">
    <location>
        <begin position="103"/>
        <end position="121"/>
    </location>
</feature>
<proteinExistence type="inferred from homology"/>
<dbReference type="SUPFAM" id="SSF47672">
    <property type="entry name" value="Transferrin receptor-like dimerisation domain"/>
    <property type="match status" value="1"/>
</dbReference>
<evidence type="ECO:0000256" key="1">
    <source>
        <dbReference type="ARBA" id="ARBA00005634"/>
    </source>
</evidence>
<protein>
    <submittedName>
        <fullName evidence="7">Transferrin receptor-like, dimerization domain protein</fullName>
    </submittedName>
</protein>
<dbReference type="Pfam" id="PF02225">
    <property type="entry name" value="PA"/>
    <property type="match status" value="1"/>
</dbReference>
<accession>A0A167ZIE9</accession>
<comment type="similarity">
    <text evidence="1">Belongs to the peptidase M28 family. M28B subfamily.</text>
</comment>
<feature type="domain" description="Transferrin receptor-like dimerisation" evidence="5">
    <location>
        <begin position="761"/>
        <end position="884"/>
    </location>
</feature>
<dbReference type="InterPro" id="IPR046450">
    <property type="entry name" value="PA_dom_sf"/>
</dbReference>
<dbReference type="Gene3D" id="3.50.30.30">
    <property type="match status" value="1"/>
</dbReference>
<feature type="compositionally biased region" description="Low complexity" evidence="2">
    <location>
        <begin position="19"/>
        <end position="33"/>
    </location>
</feature>
<dbReference type="SUPFAM" id="SSF53187">
    <property type="entry name" value="Zn-dependent exopeptidases"/>
    <property type="match status" value="1"/>
</dbReference>
<dbReference type="PANTHER" id="PTHR10404">
    <property type="entry name" value="N-ACETYLATED-ALPHA-LINKED ACIDIC DIPEPTIDASE"/>
    <property type="match status" value="1"/>
</dbReference>
<dbReference type="InterPro" id="IPR007365">
    <property type="entry name" value="TFR-like_dimer_dom"/>
</dbReference>
<dbReference type="Gene3D" id="1.20.930.40">
    <property type="entry name" value="Transferrin receptor-like, dimerisation domain"/>
    <property type="match status" value="1"/>
</dbReference>
<feature type="compositionally biased region" description="Basic and acidic residues" evidence="2">
    <location>
        <begin position="37"/>
        <end position="51"/>
    </location>
</feature>
<dbReference type="SUPFAM" id="SSF52025">
    <property type="entry name" value="PA domain"/>
    <property type="match status" value="1"/>
</dbReference>
<dbReference type="Pfam" id="PF04253">
    <property type="entry name" value="TFR_dimer"/>
    <property type="match status" value="1"/>
</dbReference>
<dbReference type="Pfam" id="PF04389">
    <property type="entry name" value="Peptidase_M28"/>
    <property type="match status" value="1"/>
</dbReference>
<keyword evidence="3" id="KW-0812">Transmembrane</keyword>
<sequence>MSDEKHRYEPVPIPTYEEAIASSSRPHSSASYSPDQNARRGPEEISDDAERQNLLNSTFDLDDEDTQPARQGRQRRGSRSTNYHPPTVESARSSIDGLSSGRSSEDDSARGSTEALRRELEQMDVEDQTTSPSSLRGRLSRRLSSFKKRFSTIRIPFANRIHFPRINWNPRFTIPQCYYSGLDMEGQKCMIFLRLFALLLVLAIIYAIFVSDVFSFRKMNVGQIFEPESVRAFAQSKVNETTLMDSLQIVTRYPHIAGTEGNYVLAQLVESRFKDALMDEIKLEQFDVYLNYPKRDGRRIAIVEPENLVWEAKIDEEKAYRDREQTLVFHGHSKSGNVTGPLVYANYGSREDFAKLKEMGVKVEGSIALVKYYGTQGDRALKVKAAELAGAVGCIIYSDPAEDGFRRGPTFPEGRYRPADSVQRGGVSLMSWVVGDVLSPGWASTPSEKMRLSPGESAGLVQIPSTQGHGKKAPEDWVGGVPDVEWWTGDDSKDAPKVNLMNIQDEVERQPIYNVIGKIKGIEEIEKQVIIGSHRDAWCFGAVDPGSGTAVLLEVVRVLGELREAGWRPLRSVTIASWDAEEYNLIGSTEHVEKHIDKLRKDGVVYINVDAAVSGKTLNVQANPVFKEALARTLNRLVDPTTGENLQDLWARENNGTFKGLGAGSDYVAFQDIAGISSIDLSFVGEPYPYHSCYDNLDWMLKFGDPGLRYHKLLAQIWVLLILEFSDSAVIPMDMPAYAAAIIRYIIDLEKYAADKHAANISWDALRTASKAFEKGARKTAEASRGYNDSLEQTGGFETSLMSARRRGHNALLAYFDTRLLDLDEGGGLPNRTQFKHMIYGPQKWSGYDEAYFPGIRDAIDSGNWTLTQEWVDKVASKLQDASRGL</sequence>
<organism evidence="7 8">
    <name type="scientific">Ascosphaera apis ARSEF 7405</name>
    <dbReference type="NCBI Taxonomy" id="392613"/>
    <lineage>
        <taxon>Eukaryota</taxon>
        <taxon>Fungi</taxon>
        <taxon>Dikarya</taxon>
        <taxon>Ascomycota</taxon>
        <taxon>Pezizomycotina</taxon>
        <taxon>Eurotiomycetes</taxon>
        <taxon>Eurotiomycetidae</taxon>
        <taxon>Onygenales</taxon>
        <taxon>Ascosphaeraceae</taxon>
        <taxon>Ascosphaera</taxon>
    </lineage>
</organism>
<dbReference type="CDD" id="cd08022">
    <property type="entry name" value="M28_PSMA_like"/>
    <property type="match status" value="1"/>
</dbReference>
<gene>
    <name evidence="7" type="ORF">AAP_02785</name>
</gene>
<feature type="transmembrane region" description="Helical" evidence="3">
    <location>
        <begin position="191"/>
        <end position="209"/>
    </location>
</feature>
<dbReference type="FunFam" id="3.40.630.10:FF:000101">
    <property type="entry name" value="N-acetylated alpha-linked acidic dipeptidase like 1"/>
    <property type="match status" value="1"/>
</dbReference>
<evidence type="ECO:0000313" key="7">
    <source>
        <dbReference type="EMBL" id="KZZ92704.1"/>
    </source>
</evidence>
<dbReference type="InterPro" id="IPR003137">
    <property type="entry name" value="PA_domain"/>
</dbReference>
<keyword evidence="8" id="KW-1185">Reference proteome</keyword>
<evidence type="ECO:0000313" key="8">
    <source>
        <dbReference type="Proteomes" id="UP000242877"/>
    </source>
</evidence>
<feature type="domain" description="Peptidase M28" evidence="6">
    <location>
        <begin position="514"/>
        <end position="698"/>
    </location>
</feature>
<evidence type="ECO:0000259" key="6">
    <source>
        <dbReference type="Pfam" id="PF04389"/>
    </source>
</evidence>
<dbReference type="Gene3D" id="3.40.630.10">
    <property type="entry name" value="Zn peptidases"/>
    <property type="match status" value="1"/>
</dbReference>
<dbReference type="AlphaFoldDB" id="A0A167ZIE9"/>
<dbReference type="CDD" id="cd02121">
    <property type="entry name" value="PA_GCPII_like"/>
    <property type="match status" value="1"/>
</dbReference>
<dbReference type="OrthoDB" id="5841748at2759"/>
<dbReference type="EMBL" id="AZGZ01000010">
    <property type="protein sequence ID" value="KZZ92704.1"/>
    <property type="molecule type" value="Genomic_DNA"/>
</dbReference>
<dbReference type="GO" id="GO:0004180">
    <property type="term" value="F:carboxypeptidase activity"/>
    <property type="evidence" value="ECO:0007669"/>
    <property type="project" value="TreeGrafter"/>
</dbReference>
<dbReference type="VEuPathDB" id="FungiDB:AAP_02785"/>
<comment type="caution">
    <text evidence="7">The sequence shown here is derived from an EMBL/GenBank/DDBJ whole genome shotgun (WGS) entry which is preliminary data.</text>
</comment>
<dbReference type="InterPro" id="IPR036757">
    <property type="entry name" value="TFR-like_dimer_dom_sf"/>
</dbReference>
<feature type="domain" description="PA" evidence="4">
    <location>
        <begin position="338"/>
        <end position="422"/>
    </location>
</feature>
<dbReference type="Proteomes" id="UP000242877">
    <property type="component" value="Unassembled WGS sequence"/>
</dbReference>
<dbReference type="PANTHER" id="PTHR10404:SF71">
    <property type="entry name" value="CARBOXYPEPTIDASE TRE2, PUTATIVE (AFU_ORTHOLOGUE AFUA_3G10650)-RELATED"/>
    <property type="match status" value="1"/>
</dbReference>
<keyword evidence="3" id="KW-1133">Transmembrane helix</keyword>
<keyword evidence="7" id="KW-0675">Receptor</keyword>
<reference evidence="7 8" key="1">
    <citation type="journal article" date="2016" name="Genome Biol. Evol.">
        <title>Divergent and convergent evolution of fungal pathogenicity.</title>
        <authorList>
            <person name="Shang Y."/>
            <person name="Xiao G."/>
            <person name="Zheng P."/>
            <person name="Cen K."/>
            <person name="Zhan S."/>
            <person name="Wang C."/>
        </authorList>
    </citation>
    <scope>NUCLEOTIDE SEQUENCE [LARGE SCALE GENOMIC DNA]</scope>
    <source>
        <strain evidence="7 8">ARSEF 7405</strain>
    </source>
</reference>
<dbReference type="InterPro" id="IPR007484">
    <property type="entry name" value="Peptidase_M28"/>
</dbReference>
<evidence type="ECO:0000256" key="3">
    <source>
        <dbReference type="SAM" id="Phobius"/>
    </source>
</evidence>